<dbReference type="SUPFAM" id="SSF48371">
    <property type="entry name" value="ARM repeat"/>
    <property type="match status" value="1"/>
</dbReference>
<dbReference type="Proteomes" id="UP000669133">
    <property type="component" value="Unassembled WGS sequence"/>
</dbReference>
<keyword evidence="9" id="KW-1185">Reference proteome</keyword>
<sequence length="1067" mass="120191">MSDAHNIPILISQYVASIGNNNNNNNNNEDADISQNYVSEIITLFTSNELTLLQFVQHLGPTLTSDNEVMRSRGMQFLSSVLGQLPKQHLSRQDIGVMVEFLMNKFDDKLSLVHALSGINSLIGCKHYTASLNSEKILAKLLNGYDPRKNLAKVRYEAFQIMNSLLNNVTFITSSVPDLYVKTFIHIASGEKDPRNLLQSFKLNKLINEEFEFNTDSDDVHKEFITDLFDVCFCYFPISFTPPANDPYKITAEELKLDLRRVIASQSKFASESIPSLVEKLASTNPMIRNDTLKTIAMCVENYTVETISSHWLSLWNALKFEILHNDCAVFKPTMESIVPNDYASIDDNDDVKVLFLTLVILNAIVKKLPQPETMLQTVVDELGPNLQKDKAKPSVVILSSLASASVDNYNFVIDYLFSSSGGGGGGGPWGKYFGVVVSAQEDTDMDKNEDLTLNIAKQRDLVDNLGLILISHPSSESHLIEYKDHLLVFLCQILSNSSNLEKTLRCKVVQQLSKLMTLASFLSFTNMQLILSIFKGIIEENIASGKKDVVVDEIVVNLSSIMEKEPLLTSTIIDEIVNPILVKEDIFEINLKYVLDVIQQLTTNHQILEVVSIRIMNKSGLTIDRLHTIVDFFISLFNKVETIQPFLTNSWYKKFIPNLMNLLMQLVPNDAQSAAELALLEVSGDLIRIIIRFIHVSKHQSILDEMWKVFCTNGEECKVFQYQGNLLSSPSVYMSIYNKVLSAIDKSCKLDAVNESVSAVTTTILSTLKDKYLRVQYLQHLCLIVNKFTATDFFSPELNFTNLNQFEIYIWTLKAKLLKIEPSGISSLVDLLETFQSPTTSPQHKQLIITVLPLLVIDLKLFINTPAALSRKIISNVNNLNVKLLYKQQVFERMLPYLVKQDGGGSDDSLSIQALALILPHITQKILVPHLPTFIPFIITAITTTTNSNPDSAGSSQPQQHLWLINKAGLNILEIILEENAVIVQSKLSIIIPQLMKLATDTLTYDGVVRQLALNNLVLVFTKFDQDVVERYKSLVVKQLEVCLDDKRRSVRKLAIDLRQILYEMR</sequence>
<dbReference type="Pfam" id="PF14500">
    <property type="entry name" value="MMS19_N"/>
    <property type="match status" value="1"/>
</dbReference>
<dbReference type="InterPro" id="IPR029240">
    <property type="entry name" value="MMS19_N"/>
</dbReference>
<comment type="function">
    <text evidence="5">Key component of the cytosolic iron-sulfur protein assembly (CIA) complex, a multiprotein complex that mediates the incorporation of iron-sulfur cluster into apoproteins specifically involved in DNA metabolism and genomic integrity. In the CIA complex, MMS19 acts as an adapter between early-acting CIA components and a subset of cellular target iron-sulfur proteins.</text>
</comment>
<dbReference type="PANTHER" id="PTHR12891">
    <property type="entry name" value="DNA REPAIR/TRANSCRIPTION PROTEIN MET18/MMS19"/>
    <property type="match status" value="1"/>
</dbReference>
<accession>A0A8H7ZAA5</accession>
<evidence type="ECO:0000256" key="5">
    <source>
        <dbReference type="RuleBase" id="RU367072"/>
    </source>
</evidence>
<dbReference type="GO" id="GO:0016226">
    <property type="term" value="P:iron-sulfur cluster assembly"/>
    <property type="evidence" value="ECO:0007669"/>
    <property type="project" value="UniProtKB-UniRule"/>
</dbReference>
<evidence type="ECO:0000256" key="2">
    <source>
        <dbReference type="ARBA" id="ARBA00009340"/>
    </source>
</evidence>
<protein>
    <recommendedName>
        <fullName evidence="5">MMS19 nucleotide excision repair protein</fullName>
    </recommendedName>
</protein>
<proteinExistence type="inferred from homology"/>
<evidence type="ECO:0000256" key="3">
    <source>
        <dbReference type="ARBA" id="ARBA00022737"/>
    </source>
</evidence>
<dbReference type="InterPro" id="IPR024687">
    <property type="entry name" value="MMS19_C"/>
</dbReference>
<gene>
    <name evidence="8" type="ORF">I9W82_004498</name>
</gene>
<evidence type="ECO:0000259" key="7">
    <source>
        <dbReference type="Pfam" id="PF14500"/>
    </source>
</evidence>
<evidence type="ECO:0000256" key="1">
    <source>
        <dbReference type="ARBA" id="ARBA00004123"/>
    </source>
</evidence>
<comment type="caution">
    <text evidence="8">The sequence shown here is derived from an EMBL/GenBank/DDBJ whole genome shotgun (WGS) entry which is preliminary data.</text>
</comment>
<evidence type="ECO:0000313" key="8">
    <source>
        <dbReference type="EMBL" id="KAG5418168.1"/>
    </source>
</evidence>
<dbReference type="GO" id="GO:0006281">
    <property type="term" value="P:DNA repair"/>
    <property type="evidence" value="ECO:0007669"/>
    <property type="project" value="UniProtKB-UniRule"/>
</dbReference>
<feature type="domain" description="MMS19 N-terminal" evidence="7">
    <location>
        <begin position="56"/>
        <end position="325"/>
    </location>
</feature>
<dbReference type="InterPro" id="IPR039920">
    <property type="entry name" value="MMS19"/>
</dbReference>
<evidence type="ECO:0000259" key="6">
    <source>
        <dbReference type="Pfam" id="PF12460"/>
    </source>
</evidence>
<evidence type="ECO:0000256" key="4">
    <source>
        <dbReference type="ARBA" id="ARBA00023242"/>
    </source>
</evidence>
<dbReference type="AlphaFoldDB" id="A0A8H7ZAA5"/>
<comment type="similarity">
    <text evidence="2 5">Belongs to the MET18/MMS19 family.</text>
</comment>
<feature type="domain" description="MMS19 C-terminal" evidence="6">
    <location>
        <begin position="595"/>
        <end position="1021"/>
    </location>
</feature>
<name>A0A8H7ZAA5_9ASCO</name>
<dbReference type="Pfam" id="PF12460">
    <property type="entry name" value="MMS19_C"/>
    <property type="match status" value="1"/>
</dbReference>
<keyword evidence="5" id="KW-0234">DNA repair</keyword>
<keyword evidence="5" id="KW-0227">DNA damage</keyword>
<keyword evidence="3" id="KW-0677">Repeat</keyword>
<dbReference type="RefSeq" id="XP_067547284.1">
    <property type="nucleotide sequence ID" value="XM_067693575.1"/>
</dbReference>
<dbReference type="EMBL" id="JAEOAQ010000006">
    <property type="protein sequence ID" value="KAG5418168.1"/>
    <property type="molecule type" value="Genomic_DNA"/>
</dbReference>
<dbReference type="GO" id="GO:0005634">
    <property type="term" value="C:nucleus"/>
    <property type="evidence" value="ECO:0007669"/>
    <property type="project" value="UniProtKB-SubCell"/>
</dbReference>
<evidence type="ECO:0000313" key="9">
    <source>
        <dbReference type="Proteomes" id="UP000669133"/>
    </source>
</evidence>
<keyword evidence="4 5" id="KW-0539">Nucleus</keyword>
<reference evidence="8 9" key="1">
    <citation type="submission" date="2020-12" db="EMBL/GenBank/DDBJ databases">
        <title>Effect of drift, selection, and recombination on the evolution of hybrid genomes in Candida yeast pathogens.</title>
        <authorList>
            <person name="Mixao V."/>
            <person name="Ksiezopolska E."/>
            <person name="Saus E."/>
            <person name="Boekhout T."/>
            <person name="Gacser A."/>
            <person name="Gabaldon T."/>
        </authorList>
    </citation>
    <scope>NUCLEOTIDE SEQUENCE [LARGE SCALE GENOMIC DNA]</scope>
    <source>
        <strain evidence="8 9">BP57</strain>
    </source>
</reference>
<dbReference type="OrthoDB" id="342900at2759"/>
<dbReference type="InterPro" id="IPR016024">
    <property type="entry name" value="ARM-type_fold"/>
</dbReference>
<comment type="subcellular location">
    <subcellularLocation>
        <location evidence="1 5">Nucleus</location>
    </subcellularLocation>
</comment>
<dbReference type="PANTHER" id="PTHR12891:SF0">
    <property type="entry name" value="MMS19 NUCLEOTIDE EXCISION REPAIR PROTEIN HOMOLOG"/>
    <property type="match status" value="1"/>
</dbReference>
<dbReference type="GO" id="GO:0097361">
    <property type="term" value="C:cytosolic [4Fe-4S] assembly targeting complex"/>
    <property type="evidence" value="ECO:0007669"/>
    <property type="project" value="UniProtKB-UniRule"/>
</dbReference>
<dbReference type="GeneID" id="93653127"/>
<dbReference type="GO" id="GO:0051604">
    <property type="term" value="P:protein maturation"/>
    <property type="evidence" value="ECO:0007669"/>
    <property type="project" value="UniProtKB-UniRule"/>
</dbReference>
<organism evidence="8 9">
    <name type="scientific">Candida metapsilosis</name>
    <dbReference type="NCBI Taxonomy" id="273372"/>
    <lineage>
        <taxon>Eukaryota</taxon>
        <taxon>Fungi</taxon>
        <taxon>Dikarya</taxon>
        <taxon>Ascomycota</taxon>
        <taxon>Saccharomycotina</taxon>
        <taxon>Pichiomycetes</taxon>
        <taxon>Debaryomycetaceae</taxon>
        <taxon>Candida/Lodderomyces clade</taxon>
        <taxon>Candida</taxon>
    </lineage>
</organism>
<dbReference type="Gene3D" id="1.25.10.10">
    <property type="entry name" value="Leucine-rich Repeat Variant"/>
    <property type="match status" value="2"/>
</dbReference>
<dbReference type="InterPro" id="IPR011989">
    <property type="entry name" value="ARM-like"/>
</dbReference>